<sequence>MRSHSPSRSGCSRRRRVFDHVRLAAGLGGGPLCRSVDRARSRALLGAWLAMVLAAVGAVTAGAVVFHSSQVEASRVAAHLHRVEAVVRTAPQQADFTASGATAGGYRATATWTYPPGHQVTDQAAVPSTAVPGSKVAVWVDATGSPAAGPRSTTDMVATAGFIALGAWSAAALTVSVAYGVRRSRLEHRAEDEWQTDWAVVEPTWTGRAGGRPGGGD</sequence>
<comment type="caution">
    <text evidence="2">The sequence shown here is derived from an EMBL/GenBank/DDBJ whole genome shotgun (WGS) entry which is preliminary data.</text>
</comment>
<dbReference type="RefSeq" id="WP_380232773.1">
    <property type="nucleotide sequence ID" value="NZ_JBHSVH010000002.1"/>
</dbReference>
<dbReference type="PANTHER" id="PTHR42305:SF1">
    <property type="entry name" value="MEMBRANE PROTEIN RV1733C-RELATED"/>
    <property type="match status" value="1"/>
</dbReference>
<name>A0ABW2G4L8_9ACTN</name>
<accession>A0ABW2G4L8</accession>
<dbReference type="Proteomes" id="UP001596435">
    <property type="component" value="Unassembled WGS sequence"/>
</dbReference>
<evidence type="ECO:0000313" key="2">
    <source>
        <dbReference type="EMBL" id="MFC7184458.1"/>
    </source>
</evidence>
<evidence type="ECO:0000313" key="3">
    <source>
        <dbReference type="Proteomes" id="UP001596435"/>
    </source>
</evidence>
<feature type="transmembrane region" description="Helical" evidence="1">
    <location>
        <begin position="156"/>
        <end position="181"/>
    </location>
</feature>
<evidence type="ECO:0008006" key="4">
    <source>
        <dbReference type="Google" id="ProtNLM"/>
    </source>
</evidence>
<keyword evidence="3" id="KW-1185">Reference proteome</keyword>
<keyword evidence="1" id="KW-1133">Transmembrane helix</keyword>
<keyword evidence="1" id="KW-0472">Membrane</keyword>
<feature type="transmembrane region" description="Helical" evidence="1">
    <location>
        <begin position="44"/>
        <end position="66"/>
    </location>
</feature>
<dbReference type="PANTHER" id="PTHR42305">
    <property type="entry name" value="MEMBRANE PROTEIN RV1733C-RELATED"/>
    <property type="match status" value="1"/>
</dbReference>
<keyword evidence="1" id="KW-0812">Transmembrane</keyword>
<gene>
    <name evidence="2" type="ORF">ACFQMG_33405</name>
</gene>
<organism evidence="2 3">
    <name type="scientific">Kitasatospora paranensis</name>
    <dbReference type="NCBI Taxonomy" id="258053"/>
    <lineage>
        <taxon>Bacteria</taxon>
        <taxon>Bacillati</taxon>
        <taxon>Actinomycetota</taxon>
        <taxon>Actinomycetes</taxon>
        <taxon>Kitasatosporales</taxon>
        <taxon>Streptomycetaceae</taxon>
        <taxon>Kitasatospora</taxon>
    </lineage>
</organism>
<evidence type="ECO:0000256" key="1">
    <source>
        <dbReference type="SAM" id="Phobius"/>
    </source>
</evidence>
<dbReference type="EMBL" id="JBHTAJ010000103">
    <property type="protein sequence ID" value="MFC7184458.1"/>
    <property type="molecule type" value="Genomic_DNA"/>
</dbReference>
<protein>
    <recommendedName>
        <fullName evidence="4">Integral membrane protein</fullName>
    </recommendedName>
</protein>
<dbReference type="InterPro" id="IPR039708">
    <property type="entry name" value="MT1774/Rv1733c-like"/>
</dbReference>
<proteinExistence type="predicted"/>
<reference evidence="3" key="1">
    <citation type="journal article" date="2019" name="Int. J. Syst. Evol. Microbiol.">
        <title>The Global Catalogue of Microorganisms (GCM) 10K type strain sequencing project: providing services to taxonomists for standard genome sequencing and annotation.</title>
        <authorList>
            <consortium name="The Broad Institute Genomics Platform"/>
            <consortium name="The Broad Institute Genome Sequencing Center for Infectious Disease"/>
            <person name="Wu L."/>
            <person name="Ma J."/>
        </authorList>
    </citation>
    <scope>NUCLEOTIDE SEQUENCE [LARGE SCALE GENOMIC DNA]</scope>
    <source>
        <strain evidence="3">CGMCC 1.12859</strain>
    </source>
</reference>